<dbReference type="PANTHER" id="PTHR46060">
    <property type="entry name" value="MARINER MOS1 TRANSPOSASE-LIKE PROTEIN"/>
    <property type="match status" value="1"/>
</dbReference>
<protein>
    <submittedName>
        <fullName evidence="2">Protein GVQW3-like</fullName>
    </submittedName>
</protein>
<dbReference type="InterPro" id="IPR052709">
    <property type="entry name" value="Transposase-MT_Hybrid"/>
</dbReference>
<dbReference type="Proteomes" id="UP000515154">
    <property type="component" value="Linkage group LG4"/>
</dbReference>
<evidence type="ECO:0000313" key="2">
    <source>
        <dbReference type="RefSeq" id="XP_029635048.1"/>
    </source>
</evidence>
<accession>A0A6P7SAD5</accession>
<dbReference type="PANTHER" id="PTHR46060:SF1">
    <property type="entry name" value="MARINER MOS1 TRANSPOSASE-LIKE PROTEIN"/>
    <property type="match status" value="1"/>
</dbReference>
<proteinExistence type="predicted"/>
<name>A0A6P7SAD5_9MOLL</name>
<dbReference type="AlphaFoldDB" id="A0A6P7SAD5"/>
<dbReference type="KEGG" id="osn:115210586"/>
<sequence>MTFNEMKEVYGDAAPSYDVDKHWHHQFKYGRTMVETALRRTHSAIYADTIHKVEAAILEDNRITIRQTAQEVKISVESVKQIFHYYLHMRNLSTRWIPRILTPFQRQERVNCSQVLLAMRRKKKNGEDFWQIYDTE</sequence>
<organism evidence="1 2">
    <name type="scientific">Octopus sinensis</name>
    <name type="common">East Asian common octopus</name>
    <dbReference type="NCBI Taxonomy" id="2607531"/>
    <lineage>
        <taxon>Eukaryota</taxon>
        <taxon>Metazoa</taxon>
        <taxon>Spiralia</taxon>
        <taxon>Lophotrochozoa</taxon>
        <taxon>Mollusca</taxon>
        <taxon>Cephalopoda</taxon>
        <taxon>Coleoidea</taxon>
        <taxon>Octopodiformes</taxon>
        <taxon>Octopoda</taxon>
        <taxon>Incirrata</taxon>
        <taxon>Octopodidae</taxon>
        <taxon>Octopus</taxon>
    </lineage>
</organism>
<gene>
    <name evidence="2" type="primary">LOC115210586</name>
</gene>
<reference evidence="2" key="1">
    <citation type="submission" date="2025-08" db="UniProtKB">
        <authorList>
            <consortium name="RefSeq"/>
        </authorList>
    </citation>
    <scope>IDENTIFICATION</scope>
</reference>
<keyword evidence="1" id="KW-1185">Reference proteome</keyword>
<evidence type="ECO:0000313" key="1">
    <source>
        <dbReference type="Proteomes" id="UP000515154"/>
    </source>
</evidence>
<dbReference type="RefSeq" id="XP_029635048.1">
    <property type="nucleotide sequence ID" value="XM_029779188.1"/>
</dbReference>